<keyword evidence="1" id="KW-0472">Membrane</keyword>
<name>A0A078A1W8_STYLE</name>
<protein>
    <submittedName>
        <fullName evidence="2">Uncharacterized protein</fullName>
    </submittedName>
</protein>
<accession>A0A078A1W8</accession>
<reference evidence="2 3" key="1">
    <citation type="submission" date="2014-06" db="EMBL/GenBank/DDBJ databases">
        <authorList>
            <person name="Swart Estienne"/>
        </authorList>
    </citation>
    <scope>NUCLEOTIDE SEQUENCE [LARGE SCALE GENOMIC DNA]</scope>
    <source>
        <strain evidence="2 3">130c</strain>
    </source>
</reference>
<evidence type="ECO:0000256" key="1">
    <source>
        <dbReference type="SAM" id="Phobius"/>
    </source>
</evidence>
<dbReference type="Proteomes" id="UP000039865">
    <property type="component" value="Unassembled WGS sequence"/>
</dbReference>
<gene>
    <name evidence="2" type="primary">Contig7601.g8103</name>
    <name evidence="2" type="ORF">STYLEM_5116</name>
</gene>
<feature type="transmembrane region" description="Helical" evidence="1">
    <location>
        <begin position="186"/>
        <end position="211"/>
    </location>
</feature>
<dbReference type="AlphaFoldDB" id="A0A078A1W8"/>
<dbReference type="InParanoid" id="A0A078A1W8"/>
<dbReference type="OMA" id="TMITSWI"/>
<dbReference type="EMBL" id="CCKQ01004972">
    <property type="protein sequence ID" value="CDW76120.1"/>
    <property type="molecule type" value="Genomic_DNA"/>
</dbReference>
<keyword evidence="1" id="KW-1133">Transmembrane helix</keyword>
<keyword evidence="1" id="KW-0812">Transmembrane</keyword>
<proteinExistence type="predicted"/>
<feature type="transmembrane region" description="Helical" evidence="1">
    <location>
        <begin position="153"/>
        <end position="174"/>
    </location>
</feature>
<feature type="transmembrane region" description="Helical" evidence="1">
    <location>
        <begin position="114"/>
        <end position="133"/>
    </location>
</feature>
<keyword evidence="3" id="KW-1185">Reference proteome</keyword>
<sequence length="366" mass="41532">MSNESTSPKIIKGKGSIYNQLRRRDVQNQNSVFGTNVGQSDESFFSKYGPNGRIVGGQGPNSNTDETIRHQDNSFSKTHQLKSNKTLGGSTSDLKGQFMQKLQLQRCNWAQTQFYACFILILVSQSIKLILIIEQMFDIGTYILCSNNMYKEGKYFAIAVGLFHFVTLIADSLIRLLKKKGLVRSIVRLLVFISMSILARIIILMFVLQFFSAIVSTESLNNDHCPPNSNGCIRVNKSNQYRANNIEMRFPVTFKQTDVETMITSWIKENTDQVVEGVVVPDTQNTYNKTTNYRFSQATWYGMIIDTLITVKECTQVFKAKTVTMQSQTRLGYKDYGVNYNISEGLYTYLNKGVIEDGKKSFISCT</sequence>
<evidence type="ECO:0000313" key="2">
    <source>
        <dbReference type="EMBL" id="CDW76120.1"/>
    </source>
</evidence>
<organism evidence="2 3">
    <name type="scientific">Stylonychia lemnae</name>
    <name type="common">Ciliate</name>
    <dbReference type="NCBI Taxonomy" id="5949"/>
    <lineage>
        <taxon>Eukaryota</taxon>
        <taxon>Sar</taxon>
        <taxon>Alveolata</taxon>
        <taxon>Ciliophora</taxon>
        <taxon>Intramacronucleata</taxon>
        <taxon>Spirotrichea</taxon>
        <taxon>Stichotrichia</taxon>
        <taxon>Sporadotrichida</taxon>
        <taxon>Oxytrichidae</taxon>
        <taxon>Stylonychinae</taxon>
        <taxon>Stylonychia</taxon>
    </lineage>
</organism>
<evidence type="ECO:0000313" key="3">
    <source>
        <dbReference type="Proteomes" id="UP000039865"/>
    </source>
</evidence>